<proteinExistence type="predicted"/>
<gene>
    <name evidence="3" type="ORF">BO94DRAFT_591312</name>
</gene>
<dbReference type="OrthoDB" id="5973539at2759"/>
<evidence type="ECO:0000313" key="3">
    <source>
        <dbReference type="EMBL" id="PWY65661.1"/>
    </source>
</evidence>
<comment type="caution">
    <text evidence="3">The sequence shown here is derived from an EMBL/GenBank/DDBJ whole genome shotgun (WGS) entry which is preliminary data.</text>
</comment>
<name>A0A317UW90_9EURO</name>
<dbReference type="GeneID" id="37118247"/>
<accession>A0A317UW90</accession>
<keyword evidence="2" id="KW-0456">Lyase</keyword>
<dbReference type="GO" id="GO:0008654">
    <property type="term" value="P:phospholipid biosynthetic process"/>
    <property type="evidence" value="ECO:0007669"/>
    <property type="project" value="InterPro"/>
</dbReference>
<evidence type="ECO:0000256" key="2">
    <source>
        <dbReference type="ARBA" id="ARBA00023239"/>
    </source>
</evidence>
<protein>
    <submittedName>
        <fullName evidence="3">Uncharacterized protein</fullName>
    </submittedName>
</protein>
<reference evidence="3 4" key="1">
    <citation type="submission" date="2016-12" db="EMBL/GenBank/DDBJ databases">
        <title>The genomes of Aspergillus section Nigri reveals drivers in fungal speciation.</title>
        <authorList>
            <consortium name="DOE Joint Genome Institute"/>
            <person name="Vesth T.C."/>
            <person name="Nybo J."/>
            <person name="Theobald S."/>
            <person name="Brandl J."/>
            <person name="Frisvad J.C."/>
            <person name="Nielsen K.F."/>
            <person name="Lyhne E.K."/>
            <person name="Kogle M.E."/>
            <person name="Kuo A."/>
            <person name="Riley R."/>
            <person name="Clum A."/>
            <person name="Nolan M."/>
            <person name="Lipzen A."/>
            <person name="Salamov A."/>
            <person name="Henrissat B."/>
            <person name="Wiebenga A."/>
            <person name="De Vries R.P."/>
            <person name="Grigoriev I.V."/>
            <person name="Mortensen U.H."/>
            <person name="Andersen M.R."/>
            <person name="Baker S.E."/>
        </authorList>
    </citation>
    <scope>NUCLEOTIDE SEQUENCE [LARGE SCALE GENOMIC DNA]</scope>
    <source>
        <strain evidence="3 4">CBS 115572</strain>
    </source>
</reference>
<dbReference type="InterPro" id="IPR003817">
    <property type="entry name" value="PS_Dcarbxylase"/>
</dbReference>
<dbReference type="EMBL" id="MSFK01000056">
    <property type="protein sequence ID" value="PWY65661.1"/>
    <property type="molecule type" value="Genomic_DNA"/>
</dbReference>
<dbReference type="PANTHER" id="PTHR10067">
    <property type="entry name" value="PHOSPHATIDYLSERINE DECARBOXYLASE"/>
    <property type="match status" value="1"/>
</dbReference>
<sequence length="272" mass="30853">MADKYENIVGDLFEMIYDPRNRDWERIFAQGIGQAVDTARNDLLEAQIYRGASDGETVASFLDFCNRYDVPDDLVAKFNDGIFMHLFLLLNNYHRVHASVSGKVVIRYIIPGDFYLQVTADEKQQVLLPPPRRIMTKPNQAASGDRDVEAQDCPGYQWNQVCGMWVFDTTGSKDIDIGHVVLFTVDMAQISSVYWNYEEAKGQEGTDVEKGDELGLLQYGGSDYILLFEKNKVYFDEEEGSECLNQGFCTYRGKLLSARFNCGGLFSPVFSK</sequence>
<dbReference type="RefSeq" id="XP_025461488.1">
    <property type="nucleotide sequence ID" value="XM_025616104.1"/>
</dbReference>
<keyword evidence="4" id="KW-1185">Reference proteome</keyword>
<organism evidence="3 4">
    <name type="scientific">Aspergillus sclerotioniger CBS 115572</name>
    <dbReference type="NCBI Taxonomy" id="1450535"/>
    <lineage>
        <taxon>Eukaryota</taxon>
        <taxon>Fungi</taxon>
        <taxon>Dikarya</taxon>
        <taxon>Ascomycota</taxon>
        <taxon>Pezizomycotina</taxon>
        <taxon>Eurotiomycetes</taxon>
        <taxon>Eurotiomycetidae</taxon>
        <taxon>Eurotiales</taxon>
        <taxon>Aspergillaceae</taxon>
        <taxon>Aspergillus</taxon>
        <taxon>Aspergillus subgen. Circumdati</taxon>
    </lineage>
</organism>
<dbReference type="AlphaFoldDB" id="A0A317UW90"/>
<dbReference type="STRING" id="1450535.A0A317UW90"/>
<dbReference type="Pfam" id="PF02666">
    <property type="entry name" value="PS_Dcarbxylase"/>
    <property type="match status" value="1"/>
</dbReference>
<dbReference type="Proteomes" id="UP000246702">
    <property type="component" value="Unassembled WGS sequence"/>
</dbReference>
<dbReference type="GO" id="GO:0004609">
    <property type="term" value="F:phosphatidylserine decarboxylase activity"/>
    <property type="evidence" value="ECO:0007669"/>
    <property type="project" value="InterPro"/>
</dbReference>
<evidence type="ECO:0000256" key="1">
    <source>
        <dbReference type="ARBA" id="ARBA00022793"/>
    </source>
</evidence>
<evidence type="ECO:0000313" key="4">
    <source>
        <dbReference type="Proteomes" id="UP000246702"/>
    </source>
</evidence>
<keyword evidence="1" id="KW-0210">Decarboxylase</keyword>